<proteinExistence type="predicted"/>
<protein>
    <submittedName>
        <fullName evidence="1">Uncharacterized protein</fullName>
    </submittedName>
</protein>
<reference evidence="1" key="1">
    <citation type="journal article" date="2020" name="G3 (Bethesda)">
        <title>High-Quality Assemblies for Three Invasive Social Wasps from the &lt;i&gt;Vespula&lt;/i&gt; Genus.</title>
        <authorList>
            <person name="Harrop T.W.R."/>
            <person name="Guhlin J."/>
            <person name="McLaughlin G.M."/>
            <person name="Permina E."/>
            <person name="Stockwell P."/>
            <person name="Gilligan J."/>
            <person name="Le Lec M.F."/>
            <person name="Gruber M.A.M."/>
            <person name="Quinn O."/>
            <person name="Lovegrove M."/>
            <person name="Duncan E.J."/>
            <person name="Remnant E.J."/>
            <person name="Van Eeckhoven J."/>
            <person name="Graham B."/>
            <person name="Knapp R.A."/>
            <person name="Langford K.W."/>
            <person name="Kronenberg Z."/>
            <person name="Press M.O."/>
            <person name="Eacker S.M."/>
            <person name="Wilson-Rankin E.E."/>
            <person name="Purcell J."/>
            <person name="Lester P.J."/>
            <person name="Dearden P.K."/>
        </authorList>
    </citation>
    <scope>NUCLEOTIDE SEQUENCE</scope>
    <source>
        <strain evidence="1">Volc-1</strain>
    </source>
</reference>
<organism evidence="1 2">
    <name type="scientific">Vespula pensylvanica</name>
    <name type="common">Western yellow jacket</name>
    <name type="synonym">Wasp</name>
    <dbReference type="NCBI Taxonomy" id="30213"/>
    <lineage>
        <taxon>Eukaryota</taxon>
        <taxon>Metazoa</taxon>
        <taxon>Ecdysozoa</taxon>
        <taxon>Arthropoda</taxon>
        <taxon>Hexapoda</taxon>
        <taxon>Insecta</taxon>
        <taxon>Pterygota</taxon>
        <taxon>Neoptera</taxon>
        <taxon>Endopterygota</taxon>
        <taxon>Hymenoptera</taxon>
        <taxon>Apocrita</taxon>
        <taxon>Aculeata</taxon>
        <taxon>Vespoidea</taxon>
        <taxon>Vespidae</taxon>
        <taxon>Vespinae</taxon>
        <taxon>Vespula</taxon>
    </lineage>
</organism>
<evidence type="ECO:0000313" key="2">
    <source>
        <dbReference type="Proteomes" id="UP000600918"/>
    </source>
</evidence>
<evidence type="ECO:0000313" key="1">
    <source>
        <dbReference type="EMBL" id="KAF7425333.1"/>
    </source>
</evidence>
<gene>
    <name evidence="1" type="ORF">H0235_007771</name>
</gene>
<comment type="caution">
    <text evidence="1">The sequence shown here is derived from an EMBL/GenBank/DDBJ whole genome shotgun (WGS) entry which is preliminary data.</text>
</comment>
<accession>A0A834P1W2</accession>
<keyword evidence="2" id="KW-1185">Reference proteome</keyword>
<name>A0A834P1W2_VESPE</name>
<dbReference type="AlphaFoldDB" id="A0A834P1W2"/>
<dbReference type="Proteomes" id="UP000600918">
    <property type="component" value="Unassembled WGS sequence"/>
</dbReference>
<sequence length="127" mass="13804">MGGLMTSRKTGTAPGFHRESTNPLGFVACSANNPTDRYLPFIGPFVIIHPEDGGCKNAFHYSRGGSGRGAGDGDGKEVTECRRHAEPFFIELFSPKRWMQEGKRVVPPLMMHKLGTLMGRASPGNIV</sequence>
<dbReference type="EMBL" id="JACSDY010000006">
    <property type="protein sequence ID" value="KAF7425333.1"/>
    <property type="molecule type" value="Genomic_DNA"/>
</dbReference>